<evidence type="ECO:0000313" key="4">
    <source>
        <dbReference type="EMBL" id="USI75090.1"/>
    </source>
</evidence>
<evidence type="ECO:0000259" key="2">
    <source>
        <dbReference type="Pfam" id="PF25167"/>
    </source>
</evidence>
<feature type="domain" description="DUF6035" evidence="1">
    <location>
        <begin position="115"/>
        <end position="286"/>
    </location>
</feature>
<name>A0ABY4XDT9_9SPHN</name>
<dbReference type="EMBL" id="CP084932">
    <property type="protein sequence ID" value="USI75090.1"/>
    <property type="molecule type" value="Genomic_DNA"/>
</dbReference>
<proteinExistence type="predicted"/>
<feature type="domain" description="DUF7829" evidence="2">
    <location>
        <begin position="371"/>
        <end position="443"/>
    </location>
</feature>
<geneLocation type="plasmid" evidence="4 5">
    <name>p1</name>
</geneLocation>
<organism evidence="4 5">
    <name type="scientific">Sphingomonas morindae</name>
    <dbReference type="NCBI Taxonomy" id="1541170"/>
    <lineage>
        <taxon>Bacteria</taxon>
        <taxon>Pseudomonadati</taxon>
        <taxon>Pseudomonadota</taxon>
        <taxon>Alphaproteobacteria</taxon>
        <taxon>Sphingomonadales</taxon>
        <taxon>Sphingomonadaceae</taxon>
        <taxon>Sphingomonas</taxon>
    </lineage>
</organism>
<keyword evidence="4" id="KW-0614">Plasmid</keyword>
<dbReference type="Proteomes" id="UP001056937">
    <property type="component" value="Plasmid p1"/>
</dbReference>
<accession>A0ABY4XDT9</accession>
<dbReference type="RefSeq" id="WP_252168904.1">
    <property type="nucleotide sequence ID" value="NZ_CP084932.1"/>
</dbReference>
<feature type="domain" description="DUF7830" evidence="3">
    <location>
        <begin position="29"/>
        <end position="99"/>
    </location>
</feature>
<sequence length="479" mass="54532">MANVTVAPRERATPVEDPAIPEARSLRTGKILDAKRLISAFPYDAAIRLRECLKLAAFAGQPRLSCPICGVTLFLASSMHKNFYLRHRSEDGSCPAVTRTGLSEADIRAMKYRGAQESGAHLRIKELLVRSLEADPRFRDVVVEKTWHASEGTKGLRRPDVAARINELRLAFEVQLSTTFLDVVLGRKIFYREQGAALVWILPGFDPNYRRMTTDDILFGNNSNVLVVDEATVAASVAAGRFILRVWHRQPKIKGDRVVDDWIERLVGWDELKIDVDRQTICALDFEASEAACYAELREARERQRVEAEAAHRGSIARIEEELRGEVFEWALTAPENINPVEHEKRWEALNYALVPFCYHLEGPSCRILVPMRMVWVIETARTGVPVGFGHRNVLEVAHHLLHQHPELIIGFGHLLRAYGNFHLLEELDKTGKWKSKIRSYRALMRSDPRFKLAEDEDRLFGFLSNELCRKPPTEKTPD</sequence>
<dbReference type="Pfam" id="PF19500">
    <property type="entry name" value="DUF6035"/>
    <property type="match status" value="1"/>
</dbReference>
<dbReference type="InterPro" id="IPR057152">
    <property type="entry name" value="DUF7830"/>
</dbReference>
<keyword evidence="5" id="KW-1185">Reference proteome</keyword>
<gene>
    <name evidence="4" type="ORF">LHA26_19550</name>
</gene>
<dbReference type="InterPro" id="IPR046099">
    <property type="entry name" value="DUF6035"/>
</dbReference>
<reference evidence="4" key="1">
    <citation type="journal article" date="2022" name="Toxins">
        <title>Genomic Analysis of Sphingopyxis sp. USTB-05 for Biodegrading Cyanobacterial Hepatotoxins.</title>
        <authorList>
            <person name="Liu C."/>
            <person name="Xu Q."/>
            <person name="Zhao Z."/>
            <person name="Zhang H."/>
            <person name="Liu X."/>
            <person name="Yin C."/>
            <person name="Liu Y."/>
            <person name="Yan H."/>
        </authorList>
    </citation>
    <scope>NUCLEOTIDE SEQUENCE</scope>
    <source>
        <strain evidence="4">NBD5</strain>
    </source>
</reference>
<evidence type="ECO:0000313" key="5">
    <source>
        <dbReference type="Proteomes" id="UP001056937"/>
    </source>
</evidence>
<evidence type="ECO:0000259" key="3">
    <source>
        <dbReference type="Pfam" id="PF25169"/>
    </source>
</evidence>
<dbReference type="InterPro" id="IPR057151">
    <property type="entry name" value="DUF7829"/>
</dbReference>
<evidence type="ECO:0000259" key="1">
    <source>
        <dbReference type="Pfam" id="PF19500"/>
    </source>
</evidence>
<dbReference type="Pfam" id="PF25167">
    <property type="entry name" value="DUF7829"/>
    <property type="match status" value="1"/>
</dbReference>
<dbReference type="Pfam" id="PF25169">
    <property type="entry name" value="DUF7830"/>
    <property type="match status" value="1"/>
</dbReference>
<protein>
    <submittedName>
        <fullName evidence="4">DUF6035 family protein</fullName>
    </submittedName>
</protein>